<feature type="transmembrane region" description="Helical" evidence="2">
    <location>
        <begin position="12"/>
        <end position="32"/>
    </location>
</feature>
<evidence type="ECO:0000256" key="2">
    <source>
        <dbReference type="SAM" id="Phobius"/>
    </source>
</evidence>
<keyword evidence="2" id="KW-1133">Transmembrane helix</keyword>
<keyword evidence="2" id="KW-0472">Membrane</keyword>
<dbReference type="Pfam" id="PF04070">
    <property type="entry name" value="DUF378"/>
    <property type="match status" value="1"/>
</dbReference>
<evidence type="ECO:0000256" key="1">
    <source>
        <dbReference type="SAM" id="MobiDB-lite"/>
    </source>
</evidence>
<evidence type="ECO:0000313" key="4">
    <source>
        <dbReference type="Proteomes" id="UP000177817"/>
    </source>
</evidence>
<dbReference type="Proteomes" id="UP000177817">
    <property type="component" value="Unassembled WGS sequence"/>
</dbReference>
<keyword evidence="2" id="KW-0812">Transmembrane</keyword>
<evidence type="ECO:0000313" key="3">
    <source>
        <dbReference type="EMBL" id="OGY88758.1"/>
    </source>
</evidence>
<comment type="caution">
    <text evidence="3">The sequence shown here is derived from an EMBL/GenBank/DDBJ whole genome shotgun (WGS) entry which is preliminary data.</text>
</comment>
<organism evidence="3 4">
    <name type="scientific">Candidatus Komeilibacteria bacterium RIFCSPHIGHO2_01_FULL_52_14</name>
    <dbReference type="NCBI Taxonomy" id="1798549"/>
    <lineage>
        <taxon>Bacteria</taxon>
        <taxon>Candidatus Komeiliibacteriota</taxon>
    </lineage>
</organism>
<dbReference type="EMBL" id="MHKK01000056">
    <property type="protein sequence ID" value="OGY88758.1"/>
    <property type="molecule type" value="Genomic_DNA"/>
</dbReference>
<feature type="transmembrane region" description="Helical" evidence="2">
    <location>
        <begin position="44"/>
        <end position="62"/>
    </location>
</feature>
<protein>
    <recommendedName>
        <fullName evidence="5">DUF378 domain-containing protein</fullName>
    </recommendedName>
</protein>
<proteinExistence type="predicted"/>
<accession>A0A1G2BHQ7</accession>
<dbReference type="PANTHER" id="PTHR37304:SF1">
    <property type="entry name" value="MEMBRANE PROTEIN"/>
    <property type="match status" value="1"/>
</dbReference>
<gene>
    <name evidence="3" type="ORF">A2677_04365</name>
</gene>
<feature type="compositionally biased region" description="Polar residues" evidence="1">
    <location>
        <begin position="79"/>
        <end position="89"/>
    </location>
</feature>
<reference evidence="3 4" key="1">
    <citation type="journal article" date="2016" name="Nat. Commun.">
        <title>Thousands of microbial genomes shed light on interconnected biogeochemical processes in an aquifer system.</title>
        <authorList>
            <person name="Anantharaman K."/>
            <person name="Brown C.T."/>
            <person name="Hug L.A."/>
            <person name="Sharon I."/>
            <person name="Castelle C.J."/>
            <person name="Probst A.J."/>
            <person name="Thomas B.C."/>
            <person name="Singh A."/>
            <person name="Wilkins M.J."/>
            <person name="Karaoz U."/>
            <person name="Brodie E.L."/>
            <person name="Williams K.H."/>
            <person name="Hubbard S.S."/>
            <person name="Banfield J.F."/>
        </authorList>
    </citation>
    <scope>NUCLEOTIDE SEQUENCE [LARGE SCALE GENOMIC DNA]</scope>
</reference>
<dbReference type="InterPro" id="IPR007211">
    <property type="entry name" value="DUF378"/>
</dbReference>
<evidence type="ECO:0008006" key="5">
    <source>
        <dbReference type="Google" id="ProtNLM"/>
    </source>
</evidence>
<sequence>MNEMKRAPMHKITFLLVIVGGLNWLLYGLFMTDIGTWLGGMQGMVARIIYVLVGLSAIYELAMHKQFCKQCEMMMMKKSQSGPAPTGSANMGPGMGSKM</sequence>
<dbReference type="PANTHER" id="PTHR37304">
    <property type="entry name" value="MEMBRANE PROTEIN-RELATED"/>
    <property type="match status" value="1"/>
</dbReference>
<dbReference type="AlphaFoldDB" id="A0A1G2BHQ7"/>
<feature type="region of interest" description="Disordered" evidence="1">
    <location>
        <begin position="79"/>
        <end position="99"/>
    </location>
</feature>
<name>A0A1G2BHQ7_9BACT</name>